<dbReference type="GO" id="GO:0015562">
    <property type="term" value="F:efflux transmembrane transporter activity"/>
    <property type="evidence" value="ECO:0007669"/>
    <property type="project" value="TreeGrafter"/>
</dbReference>
<dbReference type="GO" id="GO:1990281">
    <property type="term" value="C:efflux pump complex"/>
    <property type="evidence" value="ECO:0007669"/>
    <property type="project" value="TreeGrafter"/>
</dbReference>
<feature type="coiled-coil region" evidence="3">
    <location>
        <begin position="101"/>
        <end position="135"/>
    </location>
</feature>
<dbReference type="GO" id="GO:1990961">
    <property type="term" value="P:xenobiotic detoxification by transmembrane export across the plasma membrane"/>
    <property type="evidence" value="ECO:0007669"/>
    <property type="project" value="InterPro"/>
</dbReference>
<dbReference type="Gene3D" id="6.10.140.1990">
    <property type="match status" value="1"/>
</dbReference>
<dbReference type="OrthoDB" id="9809068at2"/>
<feature type="domain" description="YknX-like beta-barrel" evidence="8">
    <location>
        <begin position="239"/>
        <end position="310"/>
    </location>
</feature>
<dbReference type="Pfam" id="PF25967">
    <property type="entry name" value="RND-MFP_C"/>
    <property type="match status" value="1"/>
</dbReference>
<dbReference type="EMBL" id="RJJR01000002">
    <property type="protein sequence ID" value="RNI38989.1"/>
    <property type="molecule type" value="Genomic_DNA"/>
</dbReference>
<protein>
    <submittedName>
        <fullName evidence="9">HlyD family efflux transporter periplasmic adaptor subunit</fullName>
    </submittedName>
</protein>
<dbReference type="GO" id="GO:0030313">
    <property type="term" value="C:cell envelope"/>
    <property type="evidence" value="ECO:0007669"/>
    <property type="project" value="UniProtKB-SubCell"/>
</dbReference>
<keyword evidence="5" id="KW-1133">Transmembrane helix</keyword>
<dbReference type="RefSeq" id="WP_123119554.1">
    <property type="nucleotide sequence ID" value="NZ_RJJR01000002.1"/>
</dbReference>
<dbReference type="PANTHER" id="PTHR30469:SF33">
    <property type="entry name" value="SLR1207 PROTEIN"/>
    <property type="match status" value="1"/>
</dbReference>
<evidence type="ECO:0000256" key="2">
    <source>
        <dbReference type="ARBA" id="ARBA00023054"/>
    </source>
</evidence>
<comment type="caution">
    <text evidence="9">The sequence shown here is derived from an EMBL/GenBank/DDBJ whole genome shotgun (WGS) entry which is preliminary data.</text>
</comment>
<evidence type="ECO:0000259" key="6">
    <source>
        <dbReference type="Pfam" id="PF25917"/>
    </source>
</evidence>
<evidence type="ECO:0000313" key="10">
    <source>
        <dbReference type="Proteomes" id="UP000267223"/>
    </source>
</evidence>
<accession>A0A3M9NMG9</accession>
<dbReference type="InterPro" id="IPR058625">
    <property type="entry name" value="MdtA-like_BSH"/>
</dbReference>
<dbReference type="PANTHER" id="PTHR30469">
    <property type="entry name" value="MULTIDRUG RESISTANCE PROTEIN MDTA"/>
    <property type="match status" value="1"/>
</dbReference>
<dbReference type="Pfam" id="PF25990">
    <property type="entry name" value="Beta-barrel_YknX"/>
    <property type="match status" value="1"/>
</dbReference>
<gene>
    <name evidence="9" type="ORF">EFY79_04840</name>
</gene>
<feature type="domain" description="Multidrug resistance protein MdtA-like barrel-sandwich hybrid" evidence="6">
    <location>
        <begin position="62"/>
        <end position="220"/>
    </location>
</feature>
<dbReference type="Gene3D" id="2.40.50.100">
    <property type="match status" value="1"/>
</dbReference>
<evidence type="ECO:0000256" key="3">
    <source>
        <dbReference type="SAM" id="Coils"/>
    </source>
</evidence>
<keyword evidence="5" id="KW-0812">Transmembrane</keyword>
<dbReference type="InterPro" id="IPR030190">
    <property type="entry name" value="MacA_alpha-hairpin_sf"/>
</dbReference>
<evidence type="ECO:0000256" key="4">
    <source>
        <dbReference type="SAM" id="MobiDB-lite"/>
    </source>
</evidence>
<dbReference type="Gene3D" id="2.40.30.170">
    <property type="match status" value="1"/>
</dbReference>
<feature type="transmembrane region" description="Helical" evidence="5">
    <location>
        <begin position="6"/>
        <end position="22"/>
    </location>
</feature>
<evidence type="ECO:0000313" key="9">
    <source>
        <dbReference type="EMBL" id="RNI38989.1"/>
    </source>
</evidence>
<dbReference type="InterPro" id="IPR058627">
    <property type="entry name" value="MdtA-like_C"/>
</dbReference>
<keyword evidence="10" id="KW-1185">Reference proteome</keyword>
<evidence type="ECO:0000259" key="7">
    <source>
        <dbReference type="Pfam" id="PF25967"/>
    </source>
</evidence>
<feature type="domain" description="Multidrug resistance protein MdtA-like C-terminal permuted SH3" evidence="7">
    <location>
        <begin position="388"/>
        <end position="427"/>
    </location>
</feature>
<evidence type="ECO:0000256" key="5">
    <source>
        <dbReference type="SAM" id="Phobius"/>
    </source>
</evidence>
<reference evidence="9 10" key="1">
    <citation type="submission" date="2018-11" db="EMBL/GenBank/DDBJ databases">
        <title>Draft genome sequence of Ferruginibacter sp. BO-59.</title>
        <authorList>
            <person name="Im W.T."/>
        </authorList>
    </citation>
    <scope>NUCLEOTIDE SEQUENCE [LARGE SCALE GENOMIC DNA]</scope>
    <source>
        <strain evidence="9 10">BO-59</strain>
    </source>
</reference>
<keyword evidence="2 3" id="KW-0175">Coiled coil</keyword>
<dbReference type="Gene3D" id="2.40.420.20">
    <property type="match status" value="1"/>
</dbReference>
<keyword evidence="1" id="KW-0813">Transport</keyword>
<dbReference type="SUPFAM" id="SSF111369">
    <property type="entry name" value="HlyD-like secretion proteins"/>
    <property type="match status" value="1"/>
</dbReference>
<organism evidence="9 10">
    <name type="scientific">Hanamia caeni</name>
    <dbReference type="NCBI Taxonomy" id="2294116"/>
    <lineage>
        <taxon>Bacteria</taxon>
        <taxon>Pseudomonadati</taxon>
        <taxon>Bacteroidota</taxon>
        <taxon>Chitinophagia</taxon>
        <taxon>Chitinophagales</taxon>
        <taxon>Chitinophagaceae</taxon>
        <taxon>Hanamia</taxon>
    </lineage>
</organism>
<evidence type="ECO:0000259" key="8">
    <source>
        <dbReference type="Pfam" id="PF25990"/>
    </source>
</evidence>
<dbReference type="Proteomes" id="UP000267223">
    <property type="component" value="Unassembled WGS sequence"/>
</dbReference>
<name>A0A3M9NMG9_9BACT</name>
<dbReference type="Pfam" id="PF25917">
    <property type="entry name" value="BSH_RND"/>
    <property type="match status" value="1"/>
</dbReference>
<dbReference type="GO" id="GO:0019898">
    <property type="term" value="C:extrinsic component of membrane"/>
    <property type="evidence" value="ECO:0007669"/>
    <property type="project" value="InterPro"/>
</dbReference>
<evidence type="ECO:0000256" key="1">
    <source>
        <dbReference type="ARBA" id="ARBA00022448"/>
    </source>
</evidence>
<feature type="region of interest" description="Disordered" evidence="4">
    <location>
        <begin position="353"/>
        <end position="376"/>
    </location>
</feature>
<dbReference type="InterPro" id="IPR058636">
    <property type="entry name" value="Beta-barrel_YknX"/>
</dbReference>
<proteinExistence type="predicted"/>
<sequence>MNKTLKWIIIVLVVLIVALIVLKKAGIIGKDEGTKVTAEKVARRTIVETVNASGKIYPVVEVKLSPDISGEIVELDVAEGDSVKKGQVLAKIYGDIYLTQKDQAEAVVKQQQAQLADAQASIGALEANLAQAKETFNMQKQLYDQKVISKNEFNTAEANYKSAIANLNAAKEGIHGSMAGVQSAQAALQKANKDLRLATLVSPMDGIVSLLSVKKGERVVGSSMMAGTEMMRIADMSKMEVRVDVGENDVPKVRLGDSATIEVDAYNDRKFAGVVTQIASSSNGAATQSDLANTTTDVTNYKVYIRLNPDSYRDLLEGPNKKRFPFRPGMSASADIQTKTHDNVLSIPINAVTTREKNDSTKAPGANKPASDDAAANTTNVDDLDIVVFVVQADGKVKMQKVKTDIQDINYIEITDGLKEGDEVVTGPYDVVSKTLKNGDKVKVVPKSEIFSAKK</sequence>
<dbReference type="AlphaFoldDB" id="A0A3M9NMG9"/>
<dbReference type="GO" id="GO:1990195">
    <property type="term" value="C:macrolide transmembrane transporter complex"/>
    <property type="evidence" value="ECO:0007669"/>
    <property type="project" value="InterPro"/>
</dbReference>
<keyword evidence="5" id="KW-0472">Membrane</keyword>